<evidence type="ECO:0000313" key="2">
    <source>
        <dbReference type="Proteomes" id="UP001163835"/>
    </source>
</evidence>
<gene>
    <name evidence="1" type="ORF">F5876DRAFT_63923</name>
</gene>
<sequence length="165" mass="17700">MPLQSSVSSVKSQKDGIAVLIPHSDNAAVISKRNTETVQARVSYPHPSNKTTSSPTPLSQVAVSAKLQKALDLVSPRLEVIVTITKSSGTPNREQGMVNFFIDWLLPNGEERVYGGKIGVTGSTVKDIGMEKVTTLTLIEVIGDRKGSILEVSPDGNVTVDRLFN</sequence>
<reference evidence="1" key="1">
    <citation type="submission" date="2022-09" db="EMBL/GenBank/DDBJ databases">
        <title>A Global Phylogenomic Analysis of the Shiitake Genus Lentinula.</title>
        <authorList>
            <consortium name="DOE Joint Genome Institute"/>
            <person name="Sierra-Patev S."/>
            <person name="Min B."/>
            <person name="Naranjo-Ortiz M."/>
            <person name="Looney B."/>
            <person name="Konkel Z."/>
            <person name="Slot J.C."/>
            <person name="Sakamoto Y."/>
            <person name="Steenwyk J.L."/>
            <person name="Rokas A."/>
            <person name="Carro J."/>
            <person name="Camarero S."/>
            <person name="Ferreira P."/>
            <person name="Molpeceres G."/>
            <person name="Ruiz-Duenas F.J."/>
            <person name="Serrano A."/>
            <person name="Henrissat B."/>
            <person name="Drula E."/>
            <person name="Hughes K.W."/>
            <person name="Mata J.L."/>
            <person name="Ishikawa N.K."/>
            <person name="Vargas-Isla R."/>
            <person name="Ushijima S."/>
            <person name="Smith C.A."/>
            <person name="Ahrendt S."/>
            <person name="Andreopoulos W."/>
            <person name="He G."/>
            <person name="Labutti K."/>
            <person name="Lipzen A."/>
            <person name="Ng V."/>
            <person name="Riley R."/>
            <person name="Sandor L."/>
            <person name="Barry K."/>
            <person name="Martinez A.T."/>
            <person name="Xiao Y."/>
            <person name="Gibbons J.G."/>
            <person name="Terashima K."/>
            <person name="Grigoriev I.V."/>
            <person name="Hibbett D.S."/>
        </authorList>
    </citation>
    <scope>NUCLEOTIDE SEQUENCE</scope>
    <source>
        <strain evidence="1">TMI1499</strain>
    </source>
</reference>
<name>A0ACC1U5Y3_9AGAR</name>
<dbReference type="Proteomes" id="UP001163835">
    <property type="component" value="Unassembled WGS sequence"/>
</dbReference>
<accession>A0ACC1U5Y3</accession>
<evidence type="ECO:0000313" key="1">
    <source>
        <dbReference type="EMBL" id="KAJ3812501.1"/>
    </source>
</evidence>
<keyword evidence="2" id="KW-1185">Reference proteome</keyword>
<protein>
    <submittedName>
        <fullName evidence="1">Uncharacterized protein</fullName>
    </submittedName>
</protein>
<comment type="caution">
    <text evidence="1">The sequence shown here is derived from an EMBL/GenBank/DDBJ whole genome shotgun (WGS) entry which is preliminary data.</text>
</comment>
<organism evidence="1 2">
    <name type="scientific">Lentinula aff. lateritia</name>
    <dbReference type="NCBI Taxonomy" id="2804960"/>
    <lineage>
        <taxon>Eukaryota</taxon>
        <taxon>Fungi</taxon>
        <taxon>Dikarya</taxon>
        <taxon>Basidiomycota</taxon>
        <taxon>Agaricomycotina</taxon>
        <taxon>Agaricomycetes</taxon>
        <taxon>Agaricomycetidae</taxon>
        <taxon>Agaricales</taxon>
        <taxon>Marasmiineae</taxon>
        <taxon>Omphalotaceae</taxon>
        <taxon>Lentinula</taxon>
    </lineage>
</organism>
<dbReference type="EMBL" id="MU795021">
    <property type="protein sequence ID" value="KAJ3812501.1"/>
    <property type="molecule type" value="Genomic_DNA"/>
</dbReference>
<proteinExistence type="predicted"/>